<dbReference type="RefSeq" id="WP_209641810.1">
    <property type="nucleotide sequence ID" value="NZ_JAGINW010000001.1"/>
</dbReference>
<evidence type="ECO:0000313" key="3">
    <source>
        <dbReference type="Proteomes" id="UP001519332"/>
    </source>
</evidence>
<name>A0ABS4TJ86_9PSEU</name>
<gene>
    <name evidence="2" type="ORF">JOF56_004867</name>
</gene>
<reference evidence="2 3" key="1">
    <citation type="submission" date="2021-03" db="EMBL/GenBank/DDBJ databases">
        <title>Sequencing the genomes of 1000 actinobacteria strains.</title>
        <authorList>
            <person name="Klenk H.-P."/>
        </authorList>
    </citation>
    <scope>NUCLEOTIDE SEQUENCE [LARGE SCALE GENOMIC DNA]</scope>
    <source>
        <strain evidence="2 3">DSM 46670</strain>
    </source>
</reference>
<dbReference type="InterPro" id="IPR029068">
    <property type="entry name" value="Glyas_Bleomycin-R_OHBP_Dase"/>
</dbReference>
<dbReference type="PANTHER" id="PTHR36437">
    <property type="entry name" value="GLYOXALASE/BLEOMYCIN RESISTANCE PROTEIN/DIOXYGENASE"/>
    <property type="match status" value="1"/>
</dbReference>
<dbReference type="Pfam" id="PF00903">
    <property type="entry name" value="Glyoxalase"/>
    <property type="match status" value="1"/>
</dbReference>
<dbReference type="Proteomes" id="UP001519332">
    <property type="component" value="Unassembled WGS sequence"/>
</dbReference>
<feature type="domain" description="VOC" evidence="1">
    <location>
        <begin position="4"/>
        <end position="133"/>
    </location>
</feature>
<evidence type="ECO:0000313" key="2">
    <source>
        <dbReference type="EMBL" id="MBP2324482.1"/>
    </source>
</evidence>
<dbReference type="InterPro" id="IPR037523">
    <property type="entry name" value="VOC_core"/>
</dbReference>
<dbReference type="InterPro" id="IPR004360">
    <property type="entry name" value="Glyas_Fos-R_dOase_dom"/>
</dbReference>
<dbReference type="Gene3D" id="3.10.180.10">
    <property type="entry name" value="2,3-Dihydroxybiphenyl 1,2-Dioxygenase, domain 1"/>
    <property type="match status" value="1"/>
</dbReference>
<comment type="caution">
    <text evidence="2">The sequence shown here is derived from an EMBL/GenBank/DDBJ whole genome shotgun (WGS) entry which is preliminary data.</text>
</comment>
<dbReference type="EMBL" id="JAGINW010000001">
    <property type="protein sequence ID" value="MBP2324482.1"/>
    <property type="molecule type" value="Genomic_DNA"/>
</dbReference>
<evidence type="ECO:0000259" key="1">
    <source>
        <dbReference type="PROSITE" id="PS51819"/>
    </source>
</evidence>
<accession>A0ABS4TJ86</accession>
<keyword evidence="3" id="KW-1185">Reference proteome</keyword>
<organism evidence="2 3">
    <name type="scientific">Kibdelosporangium banguiense</name>
    <dbReference type="NCBI Taxonomy" id="1365924"/>
    <lineage>
        <taxon>Bacteria</taxon>
        <taxon>Bacillati</taxon>
        <taxon>Actinomycetota</taxon>
        <taxon>Actinomycetes</taxon>
        <taxon>Pseudonocardiales</taxon>
        <taxon>Pseudonocardiaceae</taxon>
        <taxon>Kibdelosporangium</taxon>
    </lineage>
</organism>
<dbReference type="SUPFAM" id="SSF54593">
    <property type="entry name" value="Glyoxalase/Bleomycin resistance protein/Dihydroxybiphenyl dioxygenase"/>
    <property type="match status" value="1"/>
</dbReference>
<proteinExistence type="predicted"/>
<dbReference type="PANTHER" id="PTHR36437:SF2">
    <property type="entry name" value="GLYOXALASE_BLEOMYCIN RESISTANCE PROTEIN_DIOXYGENASE"/>
    <property type="match status" value="1"/>
</dbReference>
<sequence length="143" mass="16007">MITRFSHSTIWVLDQAAAKEFYTKTLGFVVRDEVTTDFFSWLTVSPPDQADIRLVLMEPGSPAHDPETEAQIRSLIAKGALGGGVFDTDDCRKTYEQLSAAGVVFTQEPAERPYGVEAVFRDDSGNWFSLTERRGWDPEKPFA</sequence>
<dbReference type="PROSITE" id="PS51819">
    <property type="entry name" value="VOC"/>
    <property type="match status" value="1"/>
</dbReference>
<protein>
    <submittedName>
        <fullName evidence="2">Catechol 2,3-dioxygenase-like lactoylglutathione lyase family enzyme</fullName>
    </submittedName>
</protein>